<keyword evidence="5" id="KW-1185">Reference proteome</keyword>
<dbReference type="PANTHER" id="PTHR34236">
    <property type="entry name" value="DIMETHYL SULFOXIDE REDUCTASE TRANSCRIPTIONAL ACTIVATOR"/>
    <property type="match status" value="1"/>
</dbReference>
<gene>
    <name evidence="4" type="ORF">KTS45_16770</name>
</gene>
<dbReference type="PANTHER" id="PTHR34236:SF1">
    <property type="entry name" value="DIMETHYL SULFOXIDE REDUCTASE TRANSCRIPTIONAL ACTIVATOR"/>
    <property type="match status" value="1"/>
</dbReference>
<evidence type="ECO:0000313" key="4">
    <source>
        <dbReference type="EMBL" id="MBV0925859.1"/>
    </source>
</evidence>
<dbReference type="OrthoDB" id="51502at2157"/>
<dbReference type="Pfam" id="PF04967">
    <property type="entry name" value="HTH_10"/>
    <property type="match status" value="1"/>
</dbReference>
<accession>A0A8J8C658</accession>
<keyword evidence="2" id="KW-0804">Transcription</keyword>
<name>A0A8J8C658_9EURY</name>
<dbReference type="RefSeq" id="WP_162318923.1">
    <property type="nucleotide sequence ID" value="NZ_JAHQXF010000003.1"/>
</dbReference>
<dbReference type="Proteomes" id="UP000766550">
    <property type="component" value="Unassembled WGS sequence"/>
</dbReference>
<evidence type="ECO:0000313" key="5">
    <source>
        <dbReference type="Proteomes" id="UP000766550"/>
    </source>
</evidence>
<dbReference type="InterPro" id="IPR013324">
    <property type="entry name" value="RNA_pol_sigma_r3/r4-like"/>
</dbReference>
<organism evidence="4 5">
    <name type="scientific">Haloarcula limicola</name>
    <dbReference type="NCBI Taxonomy" id="1429915"/>
    <lineage>
        <taxon>Archaea</taxon>
        <taxon>Methanobacteriati</taxon>
        <taxon>Methanobacteriota</taxon>
        <taxon>Stenosarchaea group</taxon>
        <taxon>Halobacteria</taxon>
        <taxon>Halobacteriales</taxon>
        <taxon>Haloarculaceae</taxon>
        <taxon>Haloarcula</taxon>
    </lineage>
</organism>
<dbReference type="InterPro" id="IPR007050">
    <property type="entry name" value="HTH_bacterioopsin"/>
</dbReference>
<feature type="domain" description="HTH bat-type" evidence="3">
    <location>
        <begin position="150"/>
        <end position="201"/>
    </location>
</feature>
<dbReference type="EMBL" id="JAHQXF010000003">
    <property type="protein sequence ID" value="MBV0925859.1"/>
    <property type="molecule type" value="Genomic_DNA"/>
</dbReference>
<evidence type="ECO:0000259" key="3">
    <source>
        <dbReference type="Pfam" id="PF04967"/>
    </source>
</evidence>
<protein>
    <submittedName>
        <fullName evidence="4">Helix-turn-helix domain-containing protein</fullName>
    </submittedName>
</protein>
<sequence length="216" mass="23577">MPEAKLRLTVPSDIWIGDITRDHPETRVRVLAAIPDGLTGVGLAEVAGPDAAAVVAEMADEEELTDFETLQRRDGEALVQFETTNPLLLFPARGSGTPLQMPFDIRDGVANWEVTAPNDRLSALGEQLEEFGIQFTVDYVHQHAASEQLLTDRQREIVATAVEEGYYDTPRGCSLTELAETVGIAKSSCSDTLHRAEEAIVKSFVEGRVTDERPSA</sequence>
<dbReference type="SUPFAM" id="SSF88659">
    <property type="entry name" value="Sigma3 and sigma4 domains of RNA polymerase sigma factors"/>
    <property type="match status" value="1"/>
</dbReference>
<reference evidence="4 5" key="1">
    <citation type="submission" date="2021-06" db="EMBL/GenBank/DDBJ databases">
        <title>New haloarchaea isolates fom saline soil.</title>
        <authorList>
            <person name="Duran-Viseras A."/>
            <person name="Sanchez-Porro C.S."/>
            <person name="Ventosa A."/>
        </authorList>
    </citation>
    <scope>NUCLEOTIDE SEQUENCE [LARGE SCALE GENOMIC DNA]</scope>
    <source>
        <strain evidence="4 5">JCM 183640</strain>
    </source>
</reference>
<proteinExistence type="predicted"/>
<comment type="caution">
    <text evidence="4">The sequence shown here is derived from an EMBL/GenBank/DDBJ whole genome shotgun (WGS) entry which is preliminary data.</text>
</comment>
<dbReference type="AlphaFoldDB" id="A0A8J8C658"/>
<keyword evidence="1" id="KW-0805">Transcription regulation</keyword>
<evidence type="ECO:0000256" key="1">
    <source>
        <dbReference type="ARBA" id="ARBA00023015"/>
    </source>
</evidence>
<evidence type="ECO:0000256" key="2">
    <source>
        <dbReference type="ARBA" id="ARBA00023163"/>
    </source>
</evidence>